<dbReference type="Pfam" id="PF00664">
    <property type="entry name" value="ABC_membrane"/>
    <property type="match status" value="1"/>
</dbReference>
<comment type="caution">
    <text evidence="7">The sequence shown here is derived from an EMBL/GenBank/DDBJ whole genome shotgun (WGS) entry which is preliminary data.</text>
</comment>
<feature type="domain" description="ABC transmembrane type-1" evidence="6">
    <location>
        <begin position="177"/>
        <end position="431"/>
    </location>
</feature>
<evidence type="ECO:0000313" key="7">
    <source>
        <dbReference type="EMBL" id="MBC8175903.1"/>
    </source>
</evidence>
<keyword evidence="7" id="KW-0547">Nucleotide-binding</keyword>
<accession>A0A8J6MV13</accession>
<feature type="non-terminal residue" evidence="7">
    <location>
        <position position="431"/>
    </location>
</feature>
<dbReference type="GO" id="GO:0005524">
    <property type="term" value="F:ATP binding"/>
    <property type="evidence" value="ECO:0007669"/>
    <property type="project" value="UniProtKB-KW"/>
</dbReference>
<dbReference type="InterPro" id="IPR036640">
    <property type="entry name" value="ABC1_TM_sf"/>
</dbReference>
<gene>
    <name evidence="7" type="ORF">H8E19_00750</name>
</gene>
<keyword evidence="4 5" id="KW-0472">Membrane</keyword>
<dbReference type="PANTHER" id="PTHR43394">
    <property type="entry name" value="ATP-DEPENDENT PERMEASE MDL1, MITOCHONDRIAL"/>
    <property type="match status" value="1"/>
</dbReference>
<dbReference type="AlphaFoldDB" id="A0A8J6MV13"/>
<dbReference type="InterPro" id="IPR039421">
    <property type="entry name" value="Type_1_exporter"/>
</dbReference>
<dbReference type="InterPro" id="IPR011527">
    <property type="entry name" value="ABC1_TM_dom"/>
</dbReference>
<evidence type="ECO:0000256" key="1">
    <source>
        <dbReference type="ARBA" id="ARBA00004651"/>
    </source>
</evidence>
<feature type="transmembrane region" description="Helical" evidence="5">
    <location>
        <begin position="36"/>
        <end position="56"/>
    </location>
</feature>
<protein>
    <submittedName>
        <fullName evidence="7">ABC transporter ATP-binding protein</fullName>
    </submittedName>
</protein>
<keyword evidence="2 5" id="KW-0812">Transmembrane</keyword>
<feature type="transmembrane region" description="Helical" evidence="5">
    <location>
        <begin position="185"/>
        <end position="209"/>
    </location>
</feature>
<dbReference type="EMBL" id="JACNJD010000047">
    <property type="protein sequence ID" value="MBC8175903.1"/>
    <property type="molecule type" value="Genomic_DNA"/>
</dbReference>
<dbReference type="PANTHER" id="PTHR43394:SF1">
    <property type="entry name" value="ATP-BINDING CASSETTE SUB-FAMILY B MEMBER 10, MITOCHONDRIAL"/>
    <property type="match status" value="1"/>
</dbReference>
<dbReference type="GO" id="GO:0015421">
    <property type="term" value="F:ABC-type oligopeptide transporter activity"/>
    <property type="evidence" value="ECO:0007669"/>
    <property type="project" value="TreeGrafter"/>
</dbReference>
<feature type="transmembrane region" description="Helical" evidence="5">
    <location>
        <begin position="368"/>
        <end position="388"/>
    </location>
</feature>
<dbReference type="SUPFAM" id="SSF90123">
    <property type="entry name" value="ABC transporter transmembrane region"/>
    <property type="match status" value="1"/>
</dbReference>
<reference evidence="7 8" key="1">
    <citation type="submission" date="2020-08" db="EMBL/GenBank/DDBJ databases">
        <title>Bridging the membrane lipid divide: bacteria of the FCB group superphylum have the potential to synthesize archaeal ether lipids.</title>
        <authorList>
            <person name="Villanueva L."/>
            <person name="Von Meijenfeldt F.A.B."/>
            <person name="Westbye A.B."/>
            <person name="Yadav S."/>
            <person name="Hopmans E.C."/>
            <person name="Dutilh B.E."/>
            <person name="Sinninghe Damste J.S."/>
        </authorList>
    </citation>
    <scope>NUCLEOTIDE SEQUENCE [LARGE SCALE GENOMIC DNA]</scope>
    <source>
        <strain evidence="7">NIOZ-UU27</strain>
    </source>
</reference>
<dbReference type="Proteomes" id="UP000650524">
    <property type="component" value="Unassembled WGS sequence"/>
</dbReference>
<organism evidence="7 8">
    <name type="scientific">Candidatus Desulfacyla euxinica</name>
    <dbReference type="NCBI Taxonomy" id="2841693"/>
    <lineage>
        <taxon>Bacteria</taxon>
        <taxon>Deltaproteobacteria</taxon>
        <taxon>Candidatus Desulfacyla</taxon>
    </lineage>
</organism>
<feature type="transmembrane region" description="Helical" evidence="5">
    <location>
        <begin position="400"/>
        <end position="416"/>
    </location>
</feature>
<dbReference type="PROSITE" id="PS50929">
    <property type="entry name" value="ABC_TM1F"/>
    <property type="match status" value="1"/>
</dbReference>
<sequence>MFKDYGYAEEGQLGKPYNFRLLKRLARFAIAYRKSIAVGLLLSILISLFALTVPYLTKIAIDQYIVASWYRIDSGRLTDPAFRDLKRRYSHLLETNSVHSVYYISNINIKKIDPADLHLLRTQGLLSSERFYRLGSGVKTEGFLEENRKAFDEMTDGSFLIPYDLLERLPEKTILKIRAGDVHGVALIAAIFFFLLLLSLGISYMEYYILEFTGQRIMLDIRLSLFSRMQSQSLRFFERHPVGRLVTRVTNDIENLNEMFKSVLITVFKDLFILLGILIILLYLNWRLAIICFTLLPVIFCVTFIFSSMAREAFRQLRATVAKINGFLQERISGMQVIQLFVREKFQMDAFSRINHENYLAGMKQIRVFALFMPAMELFSSLAVAFLIWHGGGKVIQEELTLGTLVAFISYIQMFFKPIRDISEKYNIMQL</sequence>
<evidence type="ECO:0000256" key="4">
    <source>
        <dbReference type="ARBA" id="ARBA00023136"/>
    </source>
</evidence>
<keyword evidence="3 5" id="KW-1133">Transmembrane helix</keyword>
<evidence type="ECO:0000313" key="8">
    <source>
        <dbReference type="Proteomes" id="UP000650524"/>
    </source>
</evidence>
<proteinExistence type="predicted"/>
<dbReference type="GO" id="GO:0005886">
    <property type="term" value="C:plasma membrane"/>
    <property type="evidence" value="ECO:0007669"/>
    <property type="project" value="UniProtKB-SubCell"/>
</dbReference>
<evidence type="ECO:0000256" key="3">
    <source>
        <dbReference type="ARBA" id="ARBA00022989"/>
    </source>
</evidence>
<name>A0A8J6MV13_9DELT</name>
<evidence type="ECO:0000259" key="6">
    <source>
        <dbReference type="PROSITE" id="PS50929"/>
    </source>
</evidence>
<dbReference type="Gene3D" id="1.20.1560.10">
    <property type="entry name" value="ABC transporter type 1, transmembrane domain"/>
    <property type="match status" value="1"/>
</dbReference>
<comment type="subcellular location">
    <subcellularLocation>
        <location evidence="1">Cell membrane</location>
        <topology evidence="1">Multi-pass membrane protein</topology>
    </subcellularLocation>
</comment>
<evidence type="ECO:0000256" key="5">
    <source>
        <dbReference type="SAM" id="Phobius"/>
    </source>
</evidence>
<feature type="transmembrane region" description="Helical" evidence="5">
    <location>
        <begin position="288"/>
        <end position="310"/>
    </location>
</feature>
<dbReference type="CDD" id="cd18544">
    <property type="entry name" value="ABC_6TM_TmrA_like"/>
    <property type="match status" value="1"/>
</dbReference>
<evidence type="ECO:0000256" key="2">
    <source>
        <dbReference type="ARBA" id="ARBA00022692"/>
    </source>
</evidence>
<feature type="transmembrane region" description="Helical" evidence="5">
    <location>
        <begin position="263"/>
        <end position="282"/>
    </location>
</feature>
<keyword evidence="7" id="KW-0067">ATP-binding</keyword>